<keyword evidence="3" id="KW-0479">Metal-binding</keyword>
<dbReference type="GO" id="GO:0055086">
    <property type="term" value="P:nucleobase-containing small molecule metabolic process"/>
    <property type="evidence" value="ECO:0007669"/>
    <property type="project" value="UniProtKB-ARBA"/>
</dbReference>
<dbReference type="InterPro" id="IPR016192">
    <property type="entry name" value="APOBEC/CMP_deaminase_Zn-bd"/>
</dbReference>
<dbReference type="InterPro" id="IPR050202">
    <property type="entry name" value="Cyt/Deoxycyt_deaminase"/>
</dbReference>
<evidence type="ECO:0000256" key="2">
    <source>
        <dbReference type="ARBA" id="ARBA00011738"/>
    </source>
</evidence>
<dbReference type="GO" id="GO:0008270">
    <property type="term" value="F:zinc ion binding"/>
    <property type="evidence" value="ECO:0007669"/>
    <property type="project" value="InterPro"/>
</dbReference>
<gene>
    <name evidence="7" type="ORF">NM125_10610</name>
</gene>
<evidence type="ECO:0000256" key="1">
    <source>
        <dbReference type="ARBA" id="ARBA00006576"/>
    </source>
</evidence>
<dbReference type="InterPro" id="IPR013171">
    <property type="entry name" value="Cyd/dCyd_deaminase_Zn-bd"/>
</dbReference>
<dbReference type="PANTHER" id="PTHR11644">
    <property type="entry name" value="CYTIDINE DEAMINASE"/>
    <property type="match status" value="1"/>
</dbReference>
<evidence type="ECO:0000259" key="6">
    <source>
        <dbReference type="PROSITE" id="PS51747"/>
    </source>
</evidence>
<dbReference type="EC" id="3.5.4.5" evidence="7"/>
<dbReference type="Proteomes" id="UP001139125">
    <property type="component" value="Unassembled WGS sequence"/>
</dbReference>
<dbReference type="RefSeq" id="WP_255134903.1">
    <property type="nucleotide sequence ID" value="NZ_JANDBC010000002.1"/>
</dbReference>
<dbReference type="PROSITE" id="PS51747">
    <property type="entry name" value="CYT_DCMP_DEAMINASES_2"/>
    <property type="match status" value="1"/>
</dbReference>
<dbReference type="GO" id="GO:0005829">
    <property type="term" value="C:cytosol"/>
    <property type="evidence" value="ECO:0007669"/>
    <property type="project" value="TreeGrafter"/>
</dbReference>
<dbReference type="NCBIfam" id="NF004064">
    <property type="entry name" value="PRK05578.1"/>
    <property type="match status" value="1"/>
</dbReference>
<dbReference type="InterPro" id="IPR016193">
    <property type="entry name" value="Cytidine_deaminase-like"/>
</dbReference>
<dbReference type="Pfam" id="PF08211">
    <property type="entry name" value="dCMP_cyt_deam_2"/>
    <property type="match status" value="1"/>
</dbReference>
<dbReference type="Pfam" id="PF00383">
    <property type="entry name" value="dCMP_cyt_deam_1"/>
    <property type="match status" value="1"/>
</dbReference>
<dbReference type="PROSITE" id="PS00903">
    <property type="entry name" value="CYT_DCMP_DEAMINASES_1"/>
    <property type="match status" value="1"/>
</dbReference>
<reference evidence="7" key="1">
    <citation type="submission" date="2022-06" db="EMBL/GenBank/DDBJ databases">
        <title>Gracilimonas sp. CAU 1638 isolated from sea sediment.</title>
        <authorList>
            <person name="Kim W."/>
        </authorList>
    </citation>
    <scope>NUCLEOTIDE SEQUENCE</scope>
    <source>
        <strain evidence="7">CAU 1638</strain>
    </source>
</reference>
<dbReference type="Gene3D" id="3.40.140.10">
    <property type="entry name" value="Cytidine Deaminase, domain 2"/>
    <property type="match status" value="2"/>
</dbReference>
<organism evidence="7 8">
    <name type="scientific">Gracilimonas sediminicola</name>
    <dbReference type="NCBI Taxonomy" id="2952158"/>
    <lineage>
        <taxon>Bacteria</taxon>
        <taxon>Pseudomonadati</taxon>
        <taxon>Balneolota</taxon>
        <taxon>Balneolia</taxon>
        <taxon>Balneolales</taxon>
        <taxon>Balneolaceae</taxon>
        <taxon>Gracilimonas</taxon>
    </lineage>
</organism>
<dbReference type="InterPro" id="IPR002125">
    <property type="entry name" value="CMP_dCMP_dom"/>
</dbReference>
<dbReference type="GO" id="GO:0042802">
    <property type="term" value="F:identical protein binding"/>
    <property type="evidence" value="ECO:0007669"/>
    <property type="project" value="UniProtKB-ARBA"/>
</dbReference>
<keyword evidence="8" id="KW-1185">Reference proteome</keyword>
<comment type="similarity">
    <text evidence="1">Belongs to the cytidine and deoxycytidylate deaminase family.</text>
</comment>
<dbReference type="SUPFAM" id="SSF53927">
    <property type="entry name" value="Cytidine deaminase-like"/>
    <property type="match status" value="2"/>
</dbReference>
<dbReference type="EMBL" id="JANDBC010000002">
    <property type="protein sequence ID" value="MCP9292028.1"/>
    <property type="molecule type" value="Genomic_DNA"/>
</dbReference>
<protein>
    <submittedName>
        <fullName evidence="7">Cytidine deaminase</fullName>
        <ecNumber evidence="7">3.5.4.5</ecNumber>
    </submittedName>
</protein>
<evidence type="ECO:0000256" key="4">
    <source>
        <dbReference type="ARBA" id="ARBA00022801"/>
    </source>
</evidence>
<proteinExistence type="inferred from homology"/>
<dbReference type="AlphaFoldDB" id="A0A9X2L465"/>
<keyword evidence="5" id="KW-0862">Zinc</keyword>
<dbReference type="GO" id="GO:0072527">
    <property type="term" value="P:pyrimidine-containing compound metabolic process"/>
    <property type="evidence" value="ECO:0007669"/>
    <property type="project" value="UniProtKB-ARBA"/>
</dbReference>
<evidence type="ECO:0000313" key="8">
    <source>
        <dbReference type="Proteomes" id="UP001139125"/>
    </source>
</evidence>
<comment type="subunit">
    <text evidence="2">Homodimer.</text>
</comment>
<dbReference type="CDD" id="cd01283">
    <property type="entry name" value="cytidine_deaminase"/>
    <property type="match status" value="1"/>
</dbReference>
<feature type="domain" description="CMP/dCMP-type deaminase" evidence="6">
    <location>
        <begin position="105"/>
        <end position="230"/>
    </location>
</feature>
<keyword evidence="4 7" id="KW-0378">Hydrolase</keyword>
<comment type="caution">
    <text evidence="7">The sequence shown here is derived from an EMBL/GenBank/DDBJ whole genome shotgun (WGS) entry which is preliminary data.</text>
</comment>
<dbReference type="PANTHER" id="PTHR11644:SF2">
    <property type="entry name" value="CYTIDINE DEAMINASE"/>
    <property type="match status" value="1"/>
</dbReference>
<evidence type="ECO:0000256" key="3">
    <source>
        <dbReference type="ARBA" id="ARBA00022723"/>
    </source>
</evidence>
<dbReference type="GO" id="GO:0004126">
    <property type="term" value="F:cytidine deaminase activity"/>
    <property type="evidence" value="ECO:0007669"/>
    <property type="project" value="UniProtKB-EC"/>
</dbReference>
<evidence type="ECO:0000256" key="5">
    <source>
        <dbReference type="ARBA" id="ARBA00022833"/>
    </source>
</evidence>
<sequence length="234" mass="26033">MSWNPLYEQSYVPYSSNKHACVVESKSGKCYAGVRIENISYPLTIPAAQAACAICLSEGEIPAKIYTEDPSSEQLDYWGKEFELEVIETNNPSQDKLEDLFHPSKKDFEVLPRLKTLLDNAVTPNSDFPVSAILFTEDGYFEGVNVEVSAWTHGICAERVAISKAFAAGRTEFTRLEVHTRKGEISSPCGACRQVISELLPYHDIVLHHSDGTQSEHLSLDLLPFSFKSSALKK</sequence>
<name>A0A9X2L465_9BACT</name>
<accession>A0A9X2L465</accession>
<evidence type="ECO:0000313" key="7">
    <source>
        <dbReference type="EMBL" id="MCP9292028.1"/>
    </source>
</evidence>